<sequence length="72" mass="8075">MIIMVTTHSHPRTSTGLPNVVETRAIIKQPYRAPNRVNAQNPLHQVLNVFSLSKISPNKAPMRMKKKEAGTK</sequence>
<dbReference type="EMBL" id="BMIR01000004">
    <property type="protein sequence ID" value="GGE35299.1"/>
    <property type="molecule type" value="Genomic_DNA"/>
</dbReference>
<evidence type="ECO:0000313" key="2">
    <source>
        <dbReference type="Proteomes" id="UP000628775"/>
    </source>
</evidence>
<organism evidence="1 2">
    <name type="scientific">Pullulanibacillus camelliae</name>
    <dbReference type="NCBI Taxonomy" id="1707096"/>
    <lineage>
        <taxon>Bacteria</taxon>
        <taxon>Bacillati</taxon>
        <taxon>Bacillota</taxon>
        <taxon>Bacilli</taxon>
        <taxon>Bacillales</taxon>
        <taxon>Sporolactobacillaceae</taxon>
        <taxon>Pullulanibacillus</taxon>
    </lineage>
</organism>
<dbReference type="Proteomes" id="UP000628775">
    <property type="component" value="Unassembled WGS sequence"/>
</dbReference>
<gene>
    <name evidence="1" type="ORF">GCM10011391_12520</name>
</gene>
<keyword evidence="2" id="KW-1185">Reference proteome</keyword>
<comment type="caution">
    <text evidence="1">The sequence shown here is derived from an EMBL/GenBank/DDBJ whole genome shotgun (WGS) entry which is preliminary data.</text>
</comment>
<protein>
    <submittedName>
        <fullName evidence="1">Uncharacterized protein</fullName>
    </submittedName>
</protein>
<proteinExistence type="predicted"/>
<dbReference type="AlphaFoldDB" id="A0A8J2YFX1"/>
<accession>A0A8J2YFX1</accession>
<reference evidence="1" key="1">
    <citation type="journal article" date="2014" name="Int. J. Syst. Evol. Microbiol.">
        <title>Complete genome sequence of Corynebacterium casei LMG S-19264T (=DSM 44701T), isolated from a smear-ripened cheese.</title>
        <authorList>
            <consortium name="US DOE Joint Genome Institute (JGI-PGF)"/>
            <person name="Walter F."/>
            <person name="Albersmeier A."/>
            <person name="Kalinowski J."/>
            <person name="Ruckert C."/>
        </authorList>
    </citation>
    <scope>NUCLEOTIDE SEQUENCE</scope>
    <source>
        <strain evidence="1">CGMCC 1.15371</strain>
    </source>
</reference>
<reference evidence="1" key="2">
    <citation type="submission" date="2020-09" db="EMBL/GenBank/DDBJ databases">
        <authorList>
            <person name="Sun Q."/>
            <person name="Zhou Y."/>
        </authorList>
    </citation>
    <scope>NUCLEOTIDE SEQUENCE</scope>
    <source>
        <strain evidence="1">CGMCC 1.15371</strain>
    </source>
</reference>
<name>A0A8J2YFX1_9BACL</name>
<evidence type="ECO:0000313" key="1">
    <source>
        <dbReference type="EMBL" id="GGE35299.1"/>
    </source>
</evidence>